<evidence type="ECO:0008006" key="3">
    <source>
        <dbReference type="Google" id="ProtNLM"/>
    </source>
</evidence>
<reference evidence="1 2" key="1">
    <citation type="journal article" date="2020" name="ISME J.">
        <title>Comparative genomics reveals insights into cyanobacterial evolution and habitat adaptation.</title>
        <authorList>
            <person name="Chen M.Y."/>
            <person name="Teng W.K."/>
            <person name="Zhao L."/>
            <person name="Hu C.X."/>
            <person name="Zhou Y.K."/>
            <person name="Han B.P."/>
            <person name="Song L.R."/>
            <person name="Shu W.S."/>
        </authorList>
    </citation>
    <scope>NUCLEOTIDE SEQUENCE [LARGE SCALE GENOMIC DNA]</scope>
    <source>
        <strain evidence="1 2">FACHB-723</strain>
    </source>
</reference>
<comment type="caution">
    <text evidence="1">The sequence shown here is derived from an EMBL/GenBank/DDBJ whole genome shotgun (WGS) entry which is preliminary data.</text>
</comment>
<proteinExistence type="predicted"/>
<keyword evidence="2" id="KW-1185">Reference proteome</keyword>
<accession>A0ABR8A1U8</accession>
<dbReference type="Proteomes" id="UP000642094">
    <property type="component" value="Unassembled WGS sequence"/>
</dbReference>
<protein>
    <recommendedName>
        <fullName evidence="3">GIY-YIG nuclease family protein</fullName>
    </recommendedName>
</protein>
<sequence length="90" mass="10388">MPLYTYIVTYEDSNYVGQGNHSNFRGFVNAWCSEMPDNALKGFNSSLKKQLIEIAYRGEFNPVPNRKNVWQKCIELNGKPFTIHAIETKN</sequence>
<dbReference type="EMBL" id="JACJQB010000041">
    <property type="protein sequence ID" value="MBD2189526.1"/>
    <property type="molecule type" value="Genomic_DNA"/>
</dbReference>
<evidence type="ECO:0000313" key="1">
    <source>
        <dbReference type="EMBL" id="MBD2189526.1"/>
    </source>
</evidence>
<gene>
    <name evidence="1" type="ORF">H6F41_15435</name>
</gene>
<evidence type="ECO:0000313" key="2">
    <source>
        <dbReference type="Proteomes" id="UP000642094"/>
    </source>
</evidence>
<name>A0ABR8A1U8_9CYAN</name>
<organism evidence="1 2">
    <name type="scientific">Pseudanabaena mucicola FACHB-723</name>
    <dbReference type="NCBI Taxonomy" id="2692860"/>
    <lineage>
        <taxon>Bacteria</taxon>
        <taxon>Bacillati</taxon>
        <taxon>Cyanobacteriota</taxon>
        <taxon>Cyanophyceae</taxon>
        <taxon>Pseudanabaenales</taxon>
        <taxon>Pseudanabaenaceae</taxon>
        <taxon>Pseudanabaena</taxon>
    </lineage>
</organism>